<organism evidence="4 5">
    <name type="scientific">Pterulicium gracile</name>
    <dbReference type="NCBI Taxonomy" id="1884261"/>
    <lineage>
        <taxon>Eukaryota</taxon>
        <taxon>Fungi</taxon>
        <taxon>Dikarya</taxon>
        <taxon>Basidiomycota</taxon>
        <taxon>Agaricomycotina</taxon>
        <taxon>Agaricomycetes</taxon>
        <taxon>Agaricomycetidae</taxon>
        <taxon>Agaricales</taxon>
        <taxon>Pleurotineae</taxon>
        <taxon>Pterulaceae</taxon>
        <taxon>Pterulicium</taxon>
    </lineage>
</organism>
<comment type="catalytic activity">
    <reaction evidence="1">
        <text>2 superoxide + 2 H(+) = H2O2 + O2</text>
        <dbReference type="Rhea" id="RHEA:20696"/>
        <dbReference type="ChEBI" id="CHEBI:15378"/>
        <dbReference type="ChEBI" id="CHEBI:15379"/>
        <dbReference type="ChEBI" id="CHEBI:16240"/>
        <dbReference type="ChEBI" id="CHEBI:18421"/>
        <dbReference type="EC" id="1.15.1.1"/>
    </reaction>
</comment>
<keyword evidence="1" id="KW-0479">Metal-binding</keyword>
<gene>
    <name evidence="4" type="ORF">BDV98DRAFT_604596</name>
</gene>
<protein>
    <recommendedName>
        <fullName evidence="1">Superoxide dismutase [Cu-Zn]</fullName>
        <ecNumber evidence="1">1.15.1.1</ecNumber>
    </recommendedName>
</protein>
<dbReference type="PROSITE" id="PS00087">
    <property type="entry name" value="SOD_CU_ZN_1"/>
    <property type="match status" value="1"/>
</dbReference>
<dbReference type="PRINTS" id="PR00068">
    <property type="entry name" value="CUZNDISMTASE"/>
</dbReference>
<dbReference type="Pfam" id="PF00080">
    <property type="entry name" value="Sod_Cu"/>
    <property type="match status" value="1"/>
</dbReference>
<dbReference type="InterPro" id="IPR036423">
    <property type="entry name" value="SOD-like_Cu/Zn_dom_sf"/>
</dbReference>
<accession>A0A5C3QM34</accession>
<dbReference type="Proteomes" id="UP000305067">
    <property type="component" value="Unassembled WGS sequence"/>
</dbReference>
<evidence type="ECO:0000313" key="4">
    <source>
        <dbReference type="EMBL" id="TFL01269.1"/>
    </source>
</evidence>
<dbReference type="InterPro" id="IPR001424">
    <property type="entry name" value="SOD_Cu_Zn_dom"/>
</dbReference>
<feature type="domain" description="Superoxide dismutase copper/zinc binding" evidence="3">
    <location>
        <begin position="49"/>
        <end position="189"/>
    </location>
</feature>
<dbReference type="EC" id="1.15.1.1" evidence="1"/>
<name>A0A5C3QM34_9AGAR</name>
<dbReference type="OrthoDB" id="2015551at2759"/>
<keyword evidence="1" id="KW-0862">Zinc</keyword>
<evidence type="ECO:0000256" key="1">
    <source>
        <dbReference type="RuleBase" id="RU000393"/>
    </source>
</evidence>
<dbReference type="InterPro" id="IPR024134">
    <property type="entry name" value="SOD_Cu/Zn_/chaperone"/>
</dbReference>
<comment type="function">
    <text evidence="1">Destroys radicals which are normally produced within the cells and which are toxic to biological systems.</text>
</comment>
<dbReference type="PANTHER" id="PTHR10003">
    <property type="entry name" value="SUPEROXIDE DISMUTASE CU-ZN -RELATED"/>
    <property type="match status" value="1"/>
</dbReference>
<dbReference type="STRING" id="1884261.A0A5C3QM34"/>
<proteinExistence type="inferred from homology"/>
<comment type="cofactor">
    <cofactor evidence="1">
        <name>Zn(2+)</name>
        <dbReference type="ChEBI" id="CHEBI:29105"/>
    </cofactor>
    <text evidence="1">Binds 1 zinc ion per subunit.</text>
</comment>
<dbReference type="InterPro" id="IPR018152">
    <property type="entry name" value="SOD_Cu/Zn_BS"/>
</dbReference>
<reference evidence="4 5" key="1">
    <citation type="journal article" date="2019" name="Nat. Ecol. Evol.">
        <title>Megaphylogeny resolves global patterns of mushroom evolution.</title>
        <authorList>
            <person name="Varga T."/>
            <person name="Krizsan K."/>
            <person name="Foldi C."/>
            <person name="Dima B."/>
            <person name="Sanchez-Garcia M."/>
            <person name="Sanchez-Ramirez S."/>
            <person name="Szollosi G.J."/>
            <person name="Szarkandi J.G."/>
            <person name="Papp V."/>
            <person name="Albert L."/>
            <person name="Andreopoulos W."/>
            <person name="Angelini C."/>
            <person name="Antonin V."/>
            <person name="Barry K.W."/>
            <person name="Bougher N.L."/>
            <person name="Buchanan P."/>
            <person name="Buyck B."/>
            <person name="Bense V."/>
            <person name="Catcheside P."/>
            <person name="Chovatia M."/>
            <person name="Cooper J."/>
            <person name="Damon W."/>
            <person name="Desjardin D."/>
            <person name="Finy P."/>
            <person name="Geml J."/>
            <person name="Haridas S."/>
            <person name="Hughes K."/>
            <person name="Justo A."/>
            <person name="Karasinski D."/>
            <person name="Kautmanova I."/>
            <person name="Kiss B."/>
            <person name="Kocsube S."/>
            <person name="Kotiranta H."/>
            <person name="LaButti K.M."/>
            <person name="Lechner B.E."/>
            <person name="Liimatainen K."/>
            <person name="Lipzen A."/>
            <person name="Lukacs Z."/>
            <person name="Mihaltcheva S."/>
            <person name="Morgado L.N."/>
            <person name="Niskanen T."/>
            <person name="Noordeloos M.E."/>
            <person name="Ohm R.A."/>
            <person name="Ortiz-Santana B."/>
            <person name="Ovrebo C."/>
            <person name="Racz N."/>
            <person name="Riley R."/>
            <person name="Savchenko A."/>
            <person name="Shiryaev A."/>
            <person name="Soop K."/>
            <person name="Spirin V."/>
            <person name="Szebenyi C."/>
            <person name="Tomsovsky M."/>
            <person name="Tulloss R.E."/>
            <person name="Uehling J."/>
            <person name="Grigoriev I.V."/>
            <person name="Vagvolgyi C."/>
            <person name="Papp T."/>
            <person name="Martin F.M."/>
            <person name="Miettinen O."/>
            <person name="Hibbett D.S."/>
            <person name="Nagy L.G."/>
        </authorList>
    </citation>
    <scope>NUCLEOTIDE SEQUENCE [LARGE SCALE GENOMIC DNA]</scope>
    <source>
        <strain evidence="4 5">CBS 309.79</strain>
    </source>
</reference>
<dbReference type="CDD" id="cd00305">
    <property type="entry name" value="Cu-Zn_Superoxide_Dismutase"/>
    <property type="match status" value="1"/>
</dbReference>
<keyword evidence="2" id="KW-0732">Signal</keyword>
<comment type="cofactor">
    <cofactor evidence="1">
        <name>Cu cation</name>
        <dbReference type="ChEBI" id="CHEBI:23378"/>
    </cofactor>
    <text evidence="1">Binds 1 copper ion per subunit.</text>
</comment>
<dbReference type="GO" id="GO:0004784">
    <property type="term" value="F:superoxide dismutase activity"/>
    <property type="evidence" value="ECO:0007669"/>
    <property type="project" value="UniProtKB-EC"/>
</dbReference>
<keyword evidence="5" id="KW-1185">Reference proteome</keyword>
<evidence type="ECO:0000259" key="3">
    <source>
        <dbReference type="Pfam" id="PF00080"/>
    </source>
</evidence>
<evidence type="ECO:0000313" key="5">
    <source>
        <dbReference type="Proteomes" id="UP000305067"/>
    </source>
</evidence>
<dbReference type="PROSITE" id="PS00332">
    <property type="entry name" value="SOD_CU_ZN_2"/>
    <property type="match status" value="1"/>
</dbReference>
<evidence type="ECO:0000256" key="2">
    <source>
        <dbReference type="SAM" id="SignalP"/>
    </source>
</evidence>
<dbReference type="Gene3D" id="2.60.40.200">
    <property type="entry name" value="Superoxide dismutase, copper/zinc binding domain"/>
    <property type="match status" value="1"/>
</dbReference>
<keyword evidence="1" id="KW-0560">Oxidoreductase</keyword>
<dbReference type="AlphaFoldDB" id="A0A5C3QM34"/>
<comment type="similarity">
    <text evidence="1">Belongs to the Cu-Zn superoxide dismutase family.</text>
</comment>
<dbReference type="GO" id="GO:0005507">
    <property type="term" value="F:copper ion binding"/>
    <property type="evidence" value="ECO:0007669"/>
    <property type="project" value="InterPro"/>
</dbReference>
<dbReference type="EMBL" id="ML178825">
    <property type="protein sequence ID" value="TFL01269.1"/>
    <property type="molecule type" value="Genomic_DNA"/>
</dbReference>
<keyword evidence="1" id="KW-0186">Copper</keyword>
<sequence>MIALTALFASLIVSAGVNAQAAAGATAAPASGGSKSPVVAILQPDAAQVSGTIYFFQPDPNGPVTVTGQLSGLDPNAERGIHIHQFGDLTNNCTSTGEHWNPTNTTHGSITNPLTTRHRGDLGNFLTDANGDATLNITDVVGGLSLYGEDNIVGRAIVVHTGTDDLGLGGNEGSLKNGNSGGRAGCGVIGFSNLTTFGVVPAA</sequence>
<dbReference type="SUPFAM" id="SSF49329">
    <property type="entry name" value="Cu,Zn superoxide dismutase-like"/>
    <property type="match status" value="1"/>
</dbReference>
<feature type="chain" id="PRO_5022830747" description="Superoxide dismutase [Cu-Zn]" evidence="2">
    <location>
        <begin position="20"/>
        <end position="203"/>
    </location>
</feature>
<feature type="signal peptide" evidence="2">
    <location>
        <begin position="1"/>
        <end position="19"/>
    </location>
</feature>